<dbReference type="OrthoDB" id="4526786at2759"/>
<organism evidence="2 3">
    <name type="scientific">Ophiocordyceps sinensis</name>
    <dbReference type="NCBI Taxonomy" id="72228"/>
    <lineage>
        <taxon>Eukaryota</taxon>
        <taxon>Fungi</taxon>
        <taxon>Dikarya</taxon>
        <taxon>Ascomycota</taxon>
        <taxon>Pezizomycotina</taxon>
        <taxon>Sordariomycetes</taxon>
        <taxon>Hypocreomycetidae</taxon>
        <taxon>Hypocreales</taxon>
        <taxon>Ophiocordycipitaceae</taxon>
        <taxon>Ophiocordyceps</taxon>
    </lineage>
</organism>
<evidence type="ECO:0000256" key="1">
    <source>
        <dbReference type="SAM" id="SignalP"/>
    </source>
</evidence>
<gene>
    <name evidence="2" type="ORF">G6O67_001705</name>
</gene>
<keyword evidence="3" id="KW-1185">Reference proteome</keyword>
<dbReference type="AlphaFoldDB" id="A0A8H4PY74"/>
<evidence type="ECO:0000313" key="2">
    <source>
        <dbReference type="EMBL" id="KAF4512588.1"/>
    </source>
</evidence>
<feature type="chain" id="PRO_5034126135" evidence="1">
    <location>
        <begin position="20"/>
        <end position="164"/>
    </location>
</feature>
<evidence type="ECO:0000313" key="3">
    <source>
        <dbReference type="Proteomes" id="UP000557566"/>
    </source>
</evidence>
<proteinExistence type="predicted"/>
<name>A0A8H4PY74_9HYPO</name>
<protein>
    <submittedName>
        <fullName evidence="2">Uncharacterized protein</fullName>
    </submittedName>
</protein>
<dbReference type="Proteomes" id="UP000557566">
    <property type="component" value="Unassembled WGS sequence"/>
</dbReference>
<sequence>MKSSPILAAAALFARGALSTCSLAGSLAGRTCEWQGTSPACGEAEAGLELGKDTAGGGQLVAWTRDHSWSELFDLGSEGVSDDGFDLYKAVLPCAEQYGAVCLGGYKRLVCKGEKIPQEALDAVNSPGAPCAEGDGVCVKRDPKTLSAYIDFDEFTKGERVGGR</sequence>
<comment type="caution">
    <text evidence="2">The sequence shown here is derived from an EMBL/GenBank/DDBJ whole genome shotgun (WGS) entry which is preliminary data.</text>
</comment>
<reference evidence="2 3" key="1">
    <citation type="journal article" date="2020" name="Genome Biol. Evol.">
        <title>A new high-quality draft genome assembly of the Chinese cordyceps Ophiocordyceps sinensis.</title>
        <authorList>
            <person name="Shu R."/>
            <person name="Zhang J."/>
            <person name="Meng Q."/>
            <person name="Zhang H."/>
            <person name="Zhou G."/>
            <person name="Li M."/>
            <person name="Wu P."/>
            <person name="Zhao Y."/>
            <person name="Chen C."/>
            <person name="Qin Q."/>
        </authorList>
    </citation>
    <scope>NUCLEOTIDE SEQUENCE [LARGE SCALE GENOMIC DNA]</scope>
    <source>
        <strain evidence="2 3">IOZ07</strain>
    </source>
</reference>
<dbReference type="EMBL" id="JAAVMX010000002">
    <property type="protein sequence ID" value="KAF4512588.1"/>
    <property type="molecule type" value="Genomic_DNA"/>
</dbReference>
<keyword evidence="1" id="KW-0732">Signal</keyword>
<accession>A0A8H4PY74</accession>
<feature type="signal peptide" evidence="1">
    <location>
        <begin position="1"/>
        <end position="19"/>
    </location>
</feature>